<keyword evidence="1" id="KW-0472">Membrane</keyword>
<keyword evidence="1" id="KW-1133">Transmembrane helix</keyword>
<keyword evidence="3" id="KW-1185">Reference proteome</keyword>
<dbReference type="EMBL" id="KV744859">
    <property type="protein sequence ID" value="OCK83506.1"/>
    <property type="molecule type" value="Genomic_DNA"/>
</dbReference>
<feature type="transmembrane region" description="Helical" evidence="1">
    <location>
        <begin position="17"/>
        <end position="37"/>
    </location>
</feature>
<gene>
    <name evidence="2" type="ORF">K432DRAFT_178245</name>
</gene>
<proteinExistence type="predicted"/>
<evidence type="ECO:0000256" key="1">
    <source>
        <dbReference type="SAM" id="Phobius"/>
    </source>
</evidence>
<accession>A0A8E2EGB9</accession>
<evidence type="ECO:0000313" key="3">
    <source>
        <dbReference type="Proteomes" id="UP000250266"/>
    </source>
</evidence>
<name>A0A8E2EGB9_9PEZI</name>
<sequence>MEGEIELQRILVAFERVFLALWAGLLFAHTGGHLFLFRFTLEQRLALHFASLGCMFE</sequence>
<reference evidence="2 3" key="1">
    <citation type="journal article" date="2016" name="Nat. Commun.">
        <title>Ectomycorrhizal ecology is imprinted in the genome of the dominant symbiotic fungus Cenococcum geophilum.</title>
        <authorList>
            <consortium name="DOE Joint Genome Institute"/>
            <person name="Peter M."/>
            <person name="Kohler A."/>
            <person name="Ohm R.A."/>
            <person name="Kuo A."/>
            <person name="Krutzmann J."/>
            <person name="Morin E."/>
            <person name="Arend M."/>
            <person name="Barry K.W."/>
            <person name="Binder M."/>
            <person name="Choi C."/>
            <person name="Clum A."/>
            <person name="Copeland A."/>
            <person name="Grisel N."/>
            <person name="Haridas S."/>
            <person name="Kipfer T."/>
            <person name="LaButti K."/>
            <person name="Lindquist E."/>
            <person name="Lipzen A."/>
            <person name="Maire R."/>
            <person name="Meier B."/>
            <person name="Mihaltcheva S."/>
            <person name="Molinier V."/>
            <person name="Murat C."/>
            <person name="Poggeler S."/>
            <person name="Quandt C.A."/>
            <person name="Sperisen C."/>
            <person name="Tritt A."/>
            <person name="Tisserant E."/>
            <person name="Crous P.W."/>
            <person name="Henrissat B."/>
            <person name="Nehls U."/>
            <person name="Egli S."/>
            <person name="Spatafora J.W."/>
            <person name="Grigoriev I.V."/>
            <person name="Martin F.M."/>
        </authorList>
    </citation>
    <scope>NUCLEOTIDE SEQUENCE [LARGE SCALE GENOMIC DNA]</scope>
    <source>
        <strain evidence="2 3">CBS 459.81</strain>
    </source>
</reference>
<protein>
    <submittedName>
        <fullName evidence="2">Uncharacterized protein</fullName>
    </submittedName>
</protein>
<keyword evidence="1" id="KW-0812">Transmembrane</keyword>
<dbReference type="Proteomes" id="UP000250266">
    <property type="component" value="Unassembled WGS sequence"/>
</dbReference>
<dbReference type="AlphaFoldDB" id="A0A8E2EGB9"/>
<evidence type="ECO:0000313" key="2">
    <source>
        <dbReference type="EMBL" id="OCK83506.1"/>
    </source>
</evidence>
<organism evidence="2 3">
    <name type="scientific">Lepidopterella palustris CBS 459.81</name>
    <dbReference type="NCBI Taxonomy" id="1314670"/>
    <lineage>
        <taxon>Eukaryota</taxon>
        <taxon>Fungi</taxon>
        <taxon>Dikarya</taxon>
        <taxon>Ascomycota</taxon>
        <taxon>Pezizomycotina</taxon>
        <taxon>Dothideomycetes</taxon>
        <taxon>Pleosporomycetidae</taxon>
        <taxon>Mytilinidiales</taxon>
        <taxon>Argynnaceae</taxon>
        <taxon>Lepidopterella</taxon>
    </lineage>
</organism>